<reference evidence="3 4" key="1">
    <citation type="submission" date="2023-02" db="EMBL/GenBank/DDBJ databases">
        <title>LHISI_Scaffold_Assembly.</title>
        <authorList>
            <person name="Stuart O.P."/>
            <person name="Cleave R."/>
            <person name="Magrath M.J.L."/>
            <person name="Mikheyev A.S."/>
        </authorList>
    </citation>
    <scope>NUCLEOTIDE SEQUENCE [LARGE SCALE GENOMIC DNA]</scope>
    <source>
        <strain evidence="3">Daus_M_001</strain>
        <tissue evidence="3">Leg muscle</tissue>
    </source>
</reference>
<evidence type="ECO:0000313" key="3">
    <source>
        <dbReference type="EMBL" id="KAJ8890276.1"/>
    </source>
</evidence>
<keyword evidence="2" id="KW-0472">Membrane</keyword>
<feature type="region of interest" description="Disordered" evidence="1">
    <location>
        <begin position="78"/>
        <end position="132"/>
    </location>
</feature>
<feature type="region of interest" description="Disordered" evidence="1">
    <location>
        <begin position="178"/>
        <end position="209"/>
    </location>
</feature>
<name>A0ABQ9I0W2_9NEOP</name>
<sequence>MGGGKREIPEEKPANQRHRPARFPQPRVFCGLIWQQARLDSTLYTRDIIVCLFVASELALLLPAYYWLAVKWGVSEELPSNHDNRRKENPGTALPLTTDSTSPGGAQRTRPLRVGTAEVGAEPEPRQNPQPVALRSQNLLSEHQTPRRPWCEVENPEGPPLLDVLPSGLIVQLIGGTYTSQRPARSRDSPPPEESTSGTCILHVGLPPERDEDPLKAARGSEKAEVTVNGLYLSPTLVNRVRLWAESLPDFRTWESCRTMSLVGEFSWGSPVSHALAFRRCSIPTSIHPQAHWLERSQVGMQWLSGYRDTKWGSSDLVDRNIPSWATDVQRFYHTWETCRTLPLVSFSAHAHFPRPSILLMLHLHLFSPALLNGRVGRHLGLMQGWVLALQQCHDPLLIPSQPLYTYSFVSLSSVDSITRPQRQTSKLSRPIGKDHKRCRRGLECPRLWLVPSGHPSSILGSTRAARKELKHCRAVNSSRHIENGSGCGFVVTRCVRRGYVIPALEYGLRNGVTRLAQCGRGPSNPGAAEDAFLACSTFQRIGRGIESNCRVGRPSQPPFASSLKHFRTPLLFSSSCERRCRSAYCRYGIAVCWEMWSTRFDSSERASDSAANCMISLQHQRRAHVAEYKGYLNLGQKKHQFEPTTLFQRYLKTYSLQKTILYLPKNNRAPVHNVCSVVVTPLESRRATWSDMS</sequence>
<protein>
    <submittedName>
        <fullName evidence="3">Uncharacterized protein</fullName>
    </submittedName>
</protein>
<comment type="caution">
    <text evidence="3">The sequence shown here is derived from an EMBL/GenBank/DDBJ whole genome shotgun (WGS) entry which is preliminary data.</text>
</comment>
<evidence type="ECO:0000313" key="4">
    <source>
        <dbReference type="Proteomes" id="UP001159363"/>
    </source>
</evidence>
<keyword evidence="2" id="KW-1133">Transmembrane helix</keyword>
<feature type="compositionally biased region" description="Polar residues" evidence="1">
    <location>
        <begin position="95"/>
        <end position="104"/>
    </location>
</feature>
<organism evidence="3 4">
    <name type="scientific">Dryococelus australis</name>
    <dbReference type="NCBI Taxonomy" id="614101"/>
    <lineage>
        <taxon>Eukaryota</taxon>
        <taxon>Metazoa</taxon>
        <taxon>Ecdysozoa</taxon>
        <taxon>Arthropoda</taxon>
        <taxon>Hexapoda</taxon>
        <taxon>Insecta</taxon>
        <taxon>Pterygota</taxon>
        <taxon>Neoptera</taxon>
        <taxon>Polyneoptera</taxon>
        <taxon>Phasmatodea</taxon>
        <taxon>Verophasmatodea</taxon>
        <taxon>Anareolatae</taxon>
        <taxon>Phasmatidae</taxon>
        <taxon>Eurycanthinae</taxon>
        <taxon>Dryococelus</taxon>
    </lineage>
</organism>
<feature type="region of interest" description="Disordered" evidence="1">
    <location>
        <begin position="1"/>
        <end position="21"/>
    </location>
</feature>
<feature type="transmembrane region" description="Helical" evidence="2">
    <location>
        <begin position="48"/>
        <end position="68"/>
    </location>
</feature>
<keyword evidence="4" id="KW-1185">Reference proteome</keyword>
<proteinExistence type="predicted"/>
<dbReference type="Proteomes" id="UP001159363">
    <property type="component" value="Chromosome 3"/>
</dbReference>
<feature type="compositionally biased region" description="Basic and acidic residues" evidence="1">
    <location>
        <begin position="1"/>
        <end position="14"/>
    </location>
</feature>
<evidence type="ECO:0000256" key="2">
    <source>
        <dbReference type="SAM" id="Phobius"/>
    </source>
</evidence>
<evidence type="ECO:0000256" key="1">
    <source>
        <dbReference type="SAM" id="MobiDB-lite"/>
    </source>
</evidence>
<feature type="compositionally biased region" description="Basic and acidic residues" evidence="1">
    <location>
        <begin position="79"/>
        <end position="89"/>
    </location>
</feature>
<keyword evidence="2" id="KW-0812">Transmembrane</keyword>
<gene>
    <name evidence="3" type="ORF">PR048_009784</name>
</gene>
<accession>A0ABQ9I0W2</accession>
<dbReference type="EMBL" id="JARBHB010000003">
    <property type="protein sequence ID" value="KAJ8890276.1"/>
    <property type="molecule type" value="Genomic_DNA"/>
</dbReference>